<dbReference type="EMBL" id="BAAAQN010000046">
    <property type="protein sequence ID" value="GAA2049056.1"/>
    <property type="molecule type" value="Genomic_DNA"/>
</dbReference>
<dbReference type="RefSeq" id="WP_344669376.1">
    <property type="nucleotide sequence ID" value="NZ_BAAAQN010000046.1"/>
</dbReference>
<accession>A0ABN2V3G8</accession>
<evidence type="ECO:0000256" key="1">
    <source>
        <dbReference type="SAM" id="MobiDB-lite"/>
    </source>
</evidence>
<name>A0ABN2V3G8_9ACTN</name>
<comment type="caution">
    <text evidence="2">The sequence shown here is derived from an EMBL/GenBank/DDBJ whole genome shotgun (WGS) entry which is preliminary data.</text>
</comment>
<evidence type="ECO:0000313" key="2">
    <source>
        <dbReference type="EMBL" id="GAA2049056.1"/>
    </source>
</evidence>
<sequence length="71" mass="7300">MSVTSATCPECGKTGTVTGEWERPGVASGQIMTGLDPDNCDGCVKTLNKHGFAVVKIAQNNDGTATVQTAE</sequence>
<gene>
    <name evidence="2" type="ORF">GCM10009839_63590</name>
</gene>
<proteinExistence type="predicted"/>
<feature type="region of interest" description="Disordered" evidence="1">
    <location>
        <begin position="1"/>
        <end position="21"/>
    </location>
</feature>
<evidence type="ECO:0000313" key="3">
    <source>
        <dbReference type="Proteomes" id="UP001500751"/>
    </source>
</evidence>
<organism evidence="2 3">
    <name type="scientific">Catenulispora yoronensis</name>
    <dbReference type="NCBI Taxonomy" id="450799"/>
    <lineage>
        <taxon>Bacteria</taxon>
        <taxon>Bacillati</taxon>
        <taxon>Actinomycetota</taxon>
        <taxon>Actinomycetes</taxon>
        <taxon>Catenulisporales</taxon>
        <taxon>Catenulisporaceae</taxon>
        <taxon>Catenulispora</taxon>
    </lineage>
</organism>
<reference evidence="2 3" key="1">
    <citation type="journal article" date="2019" name="Int. J. Syst. Evol. Microbiol.">
        <title>The Global Catalogue of Microorganisms (GCM) 10K type strain sequencing project: providing services to taxonomists for standard genome sequencing and annotation.</title>
        <authorList>
            <consortium name="The Broad Institute Genomics Platform"/>
            <consortium name="The Broad Institute Genome Sequencing Center for Infectious Disease"/>
            <person name="Wu L."/>
            <person name="Ma J."/>
        </authorList>
    </citation>
    <scope>NUCLEOTIDE SEQUENCE [LARGE SCALE GENOMIC DNA]</scope>
    <source>
        <strain evidence="2 3">JCM 16014</strain>
    </source>
</reference>
<keyword evidence="3" id="KW-1185">Reference proteome</keyword>
<dbReference type="Proteomes" id="UP001500751">
    <property type="component" value="Unassembled WGS sequence"/>
</dbReference>
<protein>
    <submittedName>
        <fullName evidence="2">Uncharacterized protein</fullName>
    </submittedName>
</protein>